<evidence type="ECO:0000256" key="1">
    <source>
        <dbReference type="SAM" id="Coils"/>
    </source>
</evidence>
<feature type="domain" description="F-box" evidence="3">
    <location>
        <begin position="19"/>
        <end position="60"/>
    </location>
</feature>
<dbReference type="EMBL" id="BDSP01000023">
    <property type="protein sequence ID" value="GAX10778.1"/>
    <property type="molecule type" value="Genomic_DNA"/>
</dbReference>
<sequence length="636" mass="73728">MNRSIEDLSPTTTQENASLLSLHDDALMTVLLRTRASDHANLRRSCKRIRDMIDSFQFRKERGVQGFAEVDVDLLSGYEQYQQSKMGEDPSSDDDESLGRNYDELGYICEYNDYSFETDCFRVYVDGRPLHKIEKREEFKMHVRLLPLCAPFWELSDCYNQTLYDLGTSLFTDKGKPTVVSIKNALNCDDFSASQNLLYIQDFVLPFEYRFIESTVGPWLIRIILQLFQHLYTVSMYVPYRETQFTKVEAEAEKGQRFVFADEKTDADLQAEEERQVRNELFEHQDMRQFFRAGFHQVNDRSIVETSGYSYVFAIPQVMNQPILSLEEAMKIPIARKTPTRPEPRGLARDLWLLVKRQTIEWNDMIKKSDDLRVPFIEKPFFARRYNEVKEDVQQLKDQEDEINISIQQRNREGRDAGELEELREKVRVERFELEENTDEVCRILQDAHEKALGEMEAKFKTWREEHRIEVKAIIEKSKNPLQLFCDSDAIHIAAAGKNLQLVRLLLDFVPGADKAKVMNALDRTGLTPLMVLADVAPSTNLIECRQTMETFINMGADTNAAHAINGLSAFGHFRDSNKRAERSRILWGYPELSVELKEEVSRIEALLRPADGPTPADEAIFETKESDSDDDESDY</sequence>
<protein>
    <recommendedName>
        <fullName evidence="3">F-box domain-containing protein</fullName>
    </recommendedName>
</protein>
<evidence type="ECO:0000259" key="3">
    <source>
        <dbReference type="Pfam" id="PF00646"/>
    </source>
</evidence>
<dbReference type="Proteomes" id="UP000198406">
    <property type="component" value="Unassembled WGS sequence"/>
</dbReference>
<keyword evidence="1" id="KW-0175">Coiled coil</keyword>
<feature type="coiled-coil region" evidence="1">
    <location>
        <begin position="386"/>
        <end position="440"/>
    </location>
</feature>
<dbReference type="OrthoDB" id="57040at2759"/>
<dbReference type="AlphaFoldDB" id="A0A1Z5JAC4"/>
<evidence type="ECO:0000313" key="5">
    <source>
        <dbReference type="Proteomes" id="UP000198406"/>
    </source>
</evidence>
<dbReference type="Gene3D" id="1.25.40.20">
    <property type="entry name" value="Ankyrin repeat-containing domain"/>
    <property type="match status" value="1"/>
</dbReference>
<proteinExistence type="predicted"/>
<keyword evidence="5" id="KW-1185">Reference proteome</keyword>
<dbReference type="Pfam" id="PF00646">
    <property type="entry name" value="F-box"/>
    <property type="match status" value="1"/>
</dbReference>
<gene>
    <name evidence="4" type="ORF">FisN_UnNu011</name>
</gene>
<evidence type="ECO:0000313" key="4">
    <source>
        <dbReference type="EMBL" id="GAX10778.1"/>
    </source>
</evidence>
<dbReference type="InParanoid" id="A0A1Z5JAC4"/>
<feature type="region of interest" description="Disordered" evidence="2">
    <location>
        <begin position="609"/>
        <end position="636"/>
    </location>
</feature>
<reference evidence="4 5" key="1">
    <citation type="journal article" date="2015" name="Plant Cell">
        <title>Oil accumulation by the oleaginous diatom Fistulifera solaris as revealed by the genome and transcriptome.</title>
        <authorList>
            <person name="Tanaka T."/>
            <person name="Maeda Y."/>
            <person name="Veluchamy A."/>
            <person name="Tanaka M."/>
            <person name="Abida H."/>
            <person name="Marechal E."/>
            <person name="Bowler C."/>
            <person name="Muto M."/>
            <person name="Sunaga Y."/>
            <person name="Tanaka M."/>
            <person name="Yoshino T."/>
            <person name="Taniguchi T."/>
            <person name="Fukuda Y."/>
            <person name="Nemoto M."/>
            <person name="Matsumoto M."/>
            <person name="Wong P.S."/>
            <person name="Aburatani S."/>
            <person name="Fujibuchi W."/>
        </authorList>
    </citation>
    <scope>NUCLEOTIDE SEQUENCE [LARGE SCALE GENOMIC DNA]</scope>
    <source>
        <strain evidence="4 5">JPCC DA0580</strain>
    </source>
</reference>
<accession>A0A1Z5JAC4</accession>
<dbReference type="SUPFAM" id="SSF48403">
    <property type="entry name" value="Ankyrin repeat"/>
    <property type="match status" value="1"/>
</dbReference>
<comment type="caution">
    <text evidence="4">The sequence shown here is derived from an EMBL/GenBank/DDBJ whole genome shotgun (WGS) entry which is preliminary data.</text>
</comment>
<dbReference type="InterPro" id="IPR036770">
    <property type="entry name" value="Ankyrin_rpt-contain_sf"/>
</dbReference>
<organism evidence="4 5">
    <name type="scientific">Fistulifera solaris</name>
    <name type="common">Oleaginous diatom</name>
    <dbReference type="NCBI Taxonomy" id="1519565"/>
    <lineage>
        <taxon>Eukaryota</taxon>
        <taxon>Sar</taxon>
        <taxon>Stramenopiles</taxon>
        <taxon>Ochrophyta</taxon>
        <taxon>Bacillariophyta</taxon>
        <taxon>Bacillariophyceae</taxon>
        <taxon>Bacillariophycidae</taxon>
        <taxon>Naviculales</taxon>
        <taxon>Naviculaceae</taxon>
        <taxon>Fistulifera</taxon>
    </lineage>
</organism>
<evidence type="ECO:0000256" key="2">
    <source>
        <dbReference type="SAM" id="MobiDB-lite"/>
    </source>
</evidence>
<name>A0A1Z5JAC4_FISSO</name>
<dbReference type="InterPro" id="IPR001810">
    <property type="entry name" value="F-box_dom"/>
</dbReference>